<reference evidence="1" key="1">
    <citation type="submission" date="2022-08" db="EMBL/GenBank/DDBJ databases">
        <title>Genome Sequence of Lecanicillium fungicola.</title>
        <authorList>
            <person name="Buettner E."/>
        </authorList>
    </citation>
    <scope>NUCLEOTIDE SEQUENCE</scope>
    <source>
        <strain evidence="1">Babe33</strain>
    </source>
</reference>
<organism evidence="1 2">
    <name type="scientific">Zarea fungicola</name>
    <dbReference type="NCBI Taxonomy" id="93591"/>
    <lineage>
        <taxon>Eukaryota</taxon>
        <taxon>Fungi</taxon>
        <taxon>Dikarya</taxon>
        <taxon>Ascomycota</taxon>
        <taxon>Pezizomycotina</taxon>
        <taxon>Sordariomycetes</taxon>
        <taxon>Hypocreomycetidae</taxon>
        <taxon>Hypocreales</taxon>
        <taxon>Cordycipitaceae</taxon>
        <taxon>Zarea</taxon>
    </lineage>
</organism>
<accession>A0ACC1NUD4</accession>
<sequence length="412" mass="44285">MQSTYSLDLQRARDLVGAFLDQISAELQLSINKPIHDRPETCYEEFFACETISSYLESKGFHVTRKAYGLDTSFEASIGESGRQVVFCAEYDALPGIGHACGHNLIATSSIAAFLSTAHVLQTLNIAARLRLLGTPAEEGGGGKAKLIHAGAFDPPEDIAAAIMAHPVTRVVEPDGASYAGLAGGKSSASHKFKVEFHGKTAHAAGSPWDGINALDAAVSAYNNVALLRQQIRRDERIHAIIEVGGTVQNVITSYARMSWNVRAPTLKAADVLLERVKACINAGALATQCTTTYLPLPTSANLRANEMLSRVYVEDMARFGRNILALREQPSNASTDMGNVSHHVPSFHGRFSINAPPGVTIHNPAFTALARTDEAHRECIMAAKGMAMLALRVLTDSKVSDGARNDFETKD</sequence>
<gene>
    <name evidence="1" type="ORF">NQ176_g1055</name>
</gene>
<protein>
    <submittedName>
        <fullName evidence="1">Uncharacterized protein</fullName>
    </submittedName>
</protein>
<evidence type="ECO:0000313" key="2">
    <source>
        <dbReference type="Proteomes" id="UP001143910"/>
    </source>
</evidence>
<dbReference type="Proteomes" id="UP001143910">
    <property type="component" value="Unassembled WGS sequence"/>
</dbReference>
<proteinExistence type="predicted"/>
<dbReference type="EMBL" id="JANJQO010000051">
    <property type="protein sequence ID" value="KAJ2982925.1"/>
    <property type="molecule type" value="Genomic_DNA"/>
</dbReference>
<name>A0ACC1NUD4_9HYPO</name>
<keyword evidence="2" id="KW-1185">Reference proteome</keyword>
<comment type="caution">
    <text evidence="1">The sequence shown here is derived from an EMBL/GenBank/DDBJ whole genome shotgun (WGS) entry which is preliminary data.</text>
</comment>
<evidence type="ECO:0000313" key="1">
    <source>
        <dbReference type="EMBL" id="KAJ2982925.1"/>
    </source>
</evidence>